<dbReference type="FunFam" id="3.40.50.410:FF:000003">
    <property type="entry name" value="Collagen type VI alpha 3 chain"/>
    <property type="match status" value="1"/>
</dbReference>
<feature type="compositionally biased region" description="Polar residues" evidence="8">
    <location>
        <begin position="171"/>
        <end position="203"/>
    </location>
</feature>
<keyword evidence="7" id="KW-0176">Collagen</keyword>
<dbReference type="PROSITE" id="PS50234">
    <property type="entry name" value="VWFA"/>
    <property type="match status" value="2"/>
</dbReference>
<evidence type="ECO:0000256" key="2">
    <source>
        <dbReference type="ARBA" id="ARBA00022525"/>
    </source>
</evidence>
<evidence type="ECO:0000256" key="4">
    <source>
        <dbReference type="ARBA" id="ARBA00022729"/>
    </source>
</evidence>
<dbReference type="InterPro" id="IPR002035">
    <property type="entry name" value="VWF_A"/>
</dbReference>
<dbReference type="Pfam" id="PF00092">
    <property type="entry name" value="VWA"/>
    <property type="match status" value="2"/>
</dbReference>
<name>A0A433SM38_ELYCH</name>
<organism evidence="10 11">
    <name type="scientific">Elysia chlorotica</name>
    <name type="common">Eastern emerald elysia</name>
    <name type="synonym">Sea slug</name>
    <dbReference type="NCBI Taxonomy" id="188477"/>
    <lineage>
        <taxon>Eukaryota</taxon>
        <taxon>Metazoa</taxon>
        <taxon>Spiralia</taxon>
        <taxon>Lophotrochozoa</taxon>
        <taxon>Mollusca</taxon>
        <taxon>Gastropoda</taxon>
        <taxon>Heterobranchia</taxon>
        <taxon>Euthyneura</taxon>
        <taxon>Panpulmonata</taxon>
        <taxon>Sacoglossa</taxon>
        <taxon>Placobranchoidea</taxon>
        <taxon>Plakobranchidae</taxon>
        <taxon>Elysia</taxon>
    </lineage>
</organism>
<keyword evidence="4" id="KW-0732">Signal</keyword>
<evidence type="ECO:0000256" key="5">
    <source>
        <dbReference type="ARBA" id="ARBA00022737"/>
    </source>
</evidence>
<evidence type="ECO:0000256" key="6">
    <source>
        <dbReference type="ARBA" id="ARBA00022889"/>
    </source>
</evidence>
<dbReference type="OrthoDB" id="687730at2759"/>
<feature type="region of interest" description="Disordered" evidence="8">
    <location>
        <begin position="169"/>
        <end position="203"/>
    </location>
</feature>
<evidence type="ECO:0000256" key="3">
    <source>
        <dbReference type="ARBA" id="ARBA00022530"/>
    </source>
</evidence>
<protein>
    <recommendedName>
        <fullName evidence="9">VWFA domain-containing protein</fullName>
    </recommendedName>
</protein>
<gene>
    <name evidence="10" type="ORF">EGW08_022000</name>
</gene>
<reference evidence="10 11" key="1">
    <citation type="submission" date="2019-01" db="EMBL/GenBank/DDBJ databases">
        <title>A draft genome assembly of the solar-powered sea slug Elysia chlorotica.</title>
        <authorList>
            <person name="Cai H."/>
            <person name="Li Q."/>
            <person name="Fang X."/>
            <person name="Li J."/>
            <person name="Curtis N.E."/>
            <person name="Altenburger A."/>
            <person name="Shibata T."/>
            <person name="Feng M."/>
            <person name="Maeda T."/>
            <person name="Schwartz J.A."/>
            <person name="Shigenobu S."/>
            <person name="Lundholm N."/>
            <person name="Nishiyama T."/>
            <person name="Yang H."/>
            <person name="Hasebe M."/>
            <person name="Li S."/>
            <person name="Pierce S.K."/>
            <person name="Wang J."/>
        </authorList>
    </citation>
    <scope>NUCLEOTIDE SEQUENCE [LARGE SCALE GENOMIC DNA]</scope>
    <source>
        <strain evidence="10">EC2010</strain>
        <tissue evidence="10">Whole organism of an adult</tissue>
    </source>
</reference>
<dbReference type="GO" id="GO:0005581">
    <property type="term" value="C:collagen trimer"/>
    <property type="evidence" value="ECO:0007669"/>
    <property type="project" value="UniProtKB-KW"/>
</dbReference>
<dbReference type="EMBL" id="RQTK01001454">
    <property type="protein sequence ID" value="RUS70240.1"/>
    <property type="molecule type" value="Genomic_DNA"/>
</dbReference>
<dbReference type="Proteomes" id="UP000271974">
    <property type="component" value="Unassembled WGS sequence"/>
</dbReference>
<keyword evidence="2" id="KW-0964">Secreted</keyword>
<evidence type="ECO:0000256" key="1">
    <source>
        <dbReference type="ARBA" id="ARBA00004498"/>
    </source>
</evidence>
<dbReference type="Gene3D" id="3.40.50.410">
    <property type="entry name" value="von Willebrand factor, type A domain"/>
    <property type="match status" value="2"/>
</dbReference>
<evidence type="ECO:0000259" key="9">
    <source>
        <dbReference type="PROSITE" id="PS50234"/>
    </source>
</evidence>
<keyword evidence="6" id="KW-0130">Cell adhesion</keyword>
<dbReference type="CDD" id="cd01450">
    <property type="entry name" value="vWFA_subfamily_ECM"/>
    <property type="match status" value="1"/>
</dbReference>
<evidence type="ECO:0000256" key="8">
    <source>
        <dbReference type="SAM" id="MobiDB-lite"/>
    </source>
</evidence>
<accession>A0A433SM38</accession>
<dbReference type="PANTHER" id="PTHR24020:SF84">
    <property type="entry name" value="VWFA DOMAIN-CONTAINING PROTEIN"/>
    <property type="match status" value="1"/>
</dbReference>
<keyword evidence="5" id="KW-0677">Repeat</keyword>
<dbReference type="SUPFAM" id="SSF53300">
    <property type="entry name" value="vWA-like"/>
    <property type="match status" value="2"/>
</dbReference>
<dbReference type="SMART" id="SM00327">
    <property type="entry name" value="VWA"/>
    <property type="match status" value="2"/>
</dbReference>
<evidence type="ECO:0000313" key="10">
    <source>
        <dbReference type="EMBL" id="RUS70240.1"/>
    </source>
</evidence>
<evidence type="ECO:0000313" key="11">
    <source>
        <dbReference type="Proteomes" id="UP000271974"/>
    </source>
</evidence>
<dbReference type="PRINTS" id="PR00453">
    <property type="entry name" value="VWFADOMAIN"/>
</dbReference>
<comment type="subcellular location">
    <subcellularLocation>
        <location evidence="1">Secreted</location>
        <location evidence="1">Extracellular space</location>
        <location evidence="1">Extracellular matrix</location>
    </subcellularLocation>
</comment>
<dbReference type="PANTHER" id="PTHR24020">
    <property type="entry name" value="COLLAGEN ALPHA"/>
    <property type="match status" value="1"/>
</dbReference>
<dbReference type="InterPro" id="IPR036465">
    <property type="entry name" value="vWFA_dom_sf"/>
</dbReference>
<comment type="caution">
    <text evidence="10">The sequence shown here is derived from an EMBL/GenBank/DDBJ whole genome shotgun (WGS) entry which is preliminary data.</text>
</comment>
<dbReference type="STRING" id="188477.A0A433SM38"/>
<proteinExistence type="predicted"/>
<dbReference type="InterPro" id="IPR050525">
    <property type="entry name" value="ECM_Assembly_Org"/>
</dbReference>
<keyword evidence="11" id="KW-1185">Reference proteome</keyword>
<sequence>MGQFSDAAHVEFYLNETSSIDGVIDRLDGTNYTEGNTQTGAALNVLREDVFTTAHGDRPGAPNLAVVITDGASSDHQTLMNESSLMKEAGVDLVAVSVGFVTHPDELHAMAGQEILRVTSYAELVGLADDVLRLICDMTLLANQTRSTTTGTTTSTNKPTATTALTPRGVSASTVDVKSANTEGPTTSTIPGTPASDSQGNSMTTDATTIYTTSQPQTQLSTVGLSVCQDRAVDIVFVVDSSNSVGLDNFRKMKTFLISLVESLDIGPSSSRVGIIVFSDDATMVIRLEDTTNEAVLKSDILNIQYTGGGTNTAAALKLLSSTAFSHSPRHGNIPQVAVVLTDGLSRNTMLTKIQAEQLHAMGVKLFAIGIERKASTEELEIIGSKPSDQYVIAMSTFNDLSSHGVNFVASACKISDEICENTITNCKDYGTYICENPFYLKWVWEHCAAHTPETPS</sequence>
<evidence type="ECO:0000256" key="7">
    <source>
        <dbReference type="ARBA" id="ARBA00023119"/>
    </source>
</evidence>
<dbReference type="GO" id="GO:0007155">
    <property type="term" value="P:cell adhesion"/>
    <property type="evidence" value="ECO:0007669"/>
    <property type="project" value="UniProtKB-KW"/>
</dbReference>
<keyword evidence="3" id="KW-0272">Extracellular matrix</keyword>
<feature type="domain" description="VWFA" evidence="9">
    <location>
        <begin position="234"/>
        <end position="419"/>
    </location>
</feature>
<feature type="domain" description="VWFA" evidence="9">
    <location>
        <begin position="1"/>
        <end position="135"/>
    </location>
</feature>
<dbReference type="AlphaFoldDB" id="A0A433SM38"/>